<keyword evidence="12" id="KW-1185">Reference proteome</keyword>
<keyword evidence="8" id="KW-0862">Zinc</keyword>
<comment type="similarity">
    <text evidence="4">Belongs to the metallo-beta-lactamase superfamily. Glyoxalase II family.</text>
</comment>
<dbReference type="Pfam" id="PF16123">
    <property type="entry name" value="HAGH_C"/>
    <property type="match status" value="1"/>
</dbReference>
<keyword evidence="6" id="KW-0479">Metal-binding</keyword>
<dbReference type="GO" id="GO:0019243">
    <property type="term" value="P:methylglyoxal catabolic process to D-lactate via S-lactoyl-glutathione"/>
    <property type="evidence" value="ECO:0007669"/>
    <property type="project" value="InterPro"/>
</dbReference>
<evidence type="ECO:0000256" key="8">
    <source>
        <dbReference type="ARBA" id="ARBA00022833"/>
    </source>
</evidence>
<gene>
    <name evidence="11" type="ORF">JKP88DRAFT_268397</name>
</gene>
<dbReference type="AlphaFoldDB" id="A0A836CGL4"/>
<dbReference type="PIRSF" id="PIRSF005457">
    <property type="entry name" value="Glx"/>
    <property type="match status" value="1"/>
</dbReference>
<dbReference type="OrthoDB" id="515692at2759"/>
<dbReference type="InterPro" id="IPR017782">
    <property type="entry name" value="Hydroxyacylglutathione_Hdrlase"/>
</dbReference>
<reference evidence="11" key="1">
    <citation type="submission" date="2021-02" db="EMBL/GenBank/DDBJ databases">
        <title>First Annotated Genome of the Yellow-green Alga Tribonema minus.</title>
        <authorList>
            <person name="Mahan K.M."/>
        </authorList>
    </citation>
    <scope>NUCLEOTIDE SEQUENCE</scope>
    <source>
        <strain evidence="11">UTEX B ZZ1240</strain>
    </source>
</reference>
<feature type="domain" description="Metallo-beta-lactamase" evidence="10">
    <location>
        <begin position="11"/>
        <end position="173"/>
    </location>
</feature>
<comment type="catalytic activity">
    <reaction evidence="1">
        <text>an S-(2-hydroxyacyl)glutathione + H2O = a 2-hydroxy carboxylate + glutathione + H(+)</text>
        <dbReference type="Rhea" id="RHEA:21864"/>
        <dbReference type="ChEBI" id="CHEBI:15377"/>
        <dbReference type="ChEBI" id="CHEBI:15378"/>
        <dbReference type="ChEBI" id="CHEBI:57925"/>
        <dbReference type="ChEBI" id="CHEBI:58896"/>
        <dbReference type="ChEBI" id="CHEBI:71261"/>
        <dbReference type="EC" id="3.1.2.6"/>
    </reaction>
</comment>
<name>A0A836CGL4_9STRA</name>
<evidence type="ECO:0000259" key="10">
    <source>
        <dbReference type="SMART" id="SM00849"/>
    </source>
</evidence>
<evidence type="ECO:0000256" key="7">
    <source>
        <dbReference type="ARBA" id="ARBA00022801"/>
    </source>
</evidence>
<evidence type="ECO:0000313" key="11">
    <source>
        <dbReference type="EMBL" id="KAG5185157.1"/>
    </source>
</evidence>
<sequence length="258" mass="27202">MRVVPVPVLSDNYAYLLINDQKEACAVDPADAAKVLEAAQQEGVTITKVLTTHKHSDHAGGNDQMAQLVPGVEIVGGALDSVAACTAPVNHGDTVAFTGMTIKCIHTPGHTVGHICYHVTERGQGDEGCVFTGDVLFVGGAGKFFEGTSADMELSLYMRLACLPPRTRVWCGHEYTLSNYEFALAVDAGNAELAAAAAEAQRQRRDGAPTVPSTIGRELATNPFMRAHTAAVRAAVGAGRGDGVAATLQRVRDAKDRF</sequence>
<comment type="caution">
    <text evidence="11">The sequence shown here is derived from an EMBL/GenBank/DDBJ whole genome shotgun (WGS) entry which is preliminary data.</text>
</comment>
<evidence type="ECO:0000313" key="12">
    <source>
        <dbReference type="Proteomes" id="UP000664859"/>
    </source>
</evidence>
<comment type="pathway">
    <text evidence="3">Secondary metabolite metabolism; methylglyoxal degradation; (R)-lactate from methylglyoxal: step 2/2.</text>
</comment>
<dbReference type="EC" id="3.1.2.6" evidence="5"/>
<dbReference type="EMBL" id="JAFCMP010000140">
    <property type="protein sequence ID" value="KAG5185157.1"/>
    <property type="molecule type" value="Genomic_DNA"/>
</dbReference>
<comment type="cofactor">
    <cofactor evidence="2">
        <name>Zn(2+)</name>
        <dbReference type="ChEBI" id="CHEBI:29105"/>
    </cofactor>
</comment>
<dbReference type="HAMAP" id="MF_01374">
    <property type="entry name" value="Glyoxalase_2"/>
    <property type="match status" value="1"/>
</dbReference>
<dbReference type="Pfam" id="PF00753">
    <property type="entry name" value="Lactamase_B"/>
    <property type="match status" value="1"/>
</dbReference>
<dbReference type="Proteomes" id="UP000664859">
    <property type="component" value="Unassembled WGS sequence"/>
</dbReference>
<evidence type="ECO:0000256" key="2">
    <source>
        <dbReference type="ARBA" id="ARBA00001947"/>
    </source>
</evidence>
<dbReference type="InterPro" id="IPR035680">
    <property type="entry name" value="Clx_II_MBL"/>
</dbReference>
<dbReference type="PANTHER" id="PTHR11935">
    <property type="entry name" value="BETA LACTAMASE DOMAIN"/>
    <property type="match status" value="1"/>
</dbReference>
<dbReference type="SMART" id="SM00849">
    <property type="entry name" value="Lactamase_B"/>
    <property type="match status" value="1"/>
</dbReference>
<evidence type="ECO:0000256" key="6">
    <source>
        <dbReference type="ARBA" id="ARBA00022723"/>
    </source>
</evidence>
<dbReference type="InterPro" id="IPR032282">
    <property type="entry name" value="HAGH_C"/>
</dbReference>
<dbReference type="InterPro" id="IPR036866">
    <property type="entry name" value="RibonucZ/Hydroxyglut_hydro"/>
</dbReference>
<dbReference type="PANTHER" id="PTHR11935:SF94">
    <property type="entry name" value="TENZING NORGAY, ISOFORM C"/>
    <property type="match status" value="1"/>
</dbReference>
<dbReference type="GO" id="GO:0004416">
    <property type="term" value="F:hydroxyacylglutathione hydrolase activity"/>
    <property type="evidence" value="ECO:0007669"/>
    <property type="project" value="UniProtKB-EC"/>
</dbReference>
<dbReference type="CDD" id="cd07723">
    <property type="entry name" value="hydroxyacylglutathione_hydrolase_MBL-fold"/>
    <property type="match status" value="1"/>
</dbReference>
<dbReference type="SUPFAM" id="SSF56281">
    <property type="entry name" value="Metallo-hydrolase/oxidoreductase"/>
    <property type="match status" value="1"/>
</dbReference>
<dbReference type="InterPro" id="IPR001279">
    <property type="entry name" value="Metallo-B-lactamas"/>
</dbReference>
<dbReference type="GO" id="GO:0046872">
    <property type="term" value="F:metal ion binding"/>
    <property type="evidence" value="ECO:0007669"/>
    <property type="project" value="UniProtKB-KW"/>
</dbReference>
<evidence type="ECO:0000256" key="4">
    <source>
        <dbReference type="ARBA" id="ARBA00006759"/>
    </source>
</evidence>
<proteinExistence type="inferred from homology"/>
<evidence type="ECO:0000256" key="9">
    <source>
        <dbReference type="ARBA" id="ARBA00031044"/>
    </source>
</evidence>
<dbReference type="NCBIfam" id="TIGR03413">
    <property type="entry name" value="GSH_gloB"/>
    <property type="match status" value="1"/>
</dbReference>
<evidence type="ECO:0000256" key="3">
    <source>
        <dbReference type="ARBA" id="ARBA00004963"/>
    </source>
</evidence>
<evidence type="ECO:0000256" key="5">
    <source>
        <dbReference type="ARBA" id="ARBA00011917"/>
    </source>
</evidence>
<dbReference type="Gene3D" id="3.60.15.10">
    <property type="entry name" value="Ribonuclease Z/Hydroxyacylglutathione hydrolase-like"/>
    <property type="match status" value="1"/>
</dbReference>
<evidence type="ECO:0000256" key="1">
    <source>
        <dbReference type="ARBA" id="ARBA00001623"/>
    </source>
</evidence>
<keyword evidence="7" id="KW-0378">Hydrolase</keyword>
<organism evidence="11 12">
    <name type="scientific">Tribonema minus</name>
    <dbReference type="NCBI Taxonomy" id="303371"/>
    <lineage>
        <taxon>Eukaryota</taxon>
        <taxon>Sar</taxon>
        <taxon>Stramenopiles</taxon>
        <taxon>Ochrophyta</taxon>
        <taxon>PX clade</taxon>
        <taxon>Xanthophyceae</taxon>
        <taxon>Tribonematales</taxon>
        <taxon>Tribonemataceae</taxon>
        <taxon>Tribonema</taxon>
    </lineage>
</organism>
<accession>A0A836CGL4</accession>
<protein>
    <recommendedName>
        <fullName evidence="5">hydroxyacylglutathione hydrolase</fullName>
        <ecNumber evidence="5">3.1.2.6</ecNumber>
    </recommendedName>
    <alternativeName>
        <fullName evidence="9">Glyoxalase II</fullName>
    </alternativeName>
</protein>